<dbReference type="InterPro" id="IPR010640">
    <property type="entry name" value="Low_temperature_requirement_A"/>
</dbReference>
<feature type="transmembrane region" description="Helical" evidence="2">
    <location>
        <begin position="261"/>
        <end position="282"/>
    </location>
</feature>
<sequence>MTLTSTGDNRKQSLSDDVREGSSSISTNVADRSNSNHLIPLSPEQQRELEEELPEIEQELTDSEEEDEFIRRFGDIEFQYIKPPKQSVWFRRPHALNYFKDGVLFRTKGERTSAKTELFLDLLYVGIIANLAGEASEEAGGKALLKYVLLFLPTWVIWADIKDFTNYYYNEDLSQKMYIFWILALLTLYINSHYALLNSTDGAALTIVPYILCRLSLAVSYFVYSFFIPEHRAQSRLYSAMVLVTSLCWIAVIFVPTRVKIGLAFAFLFLEQVCFSIAYHPWTKKMMNLTTSTALNIEHEVERFSSFVTIAIGEFLYKVVAPGNLGVGFSAKFARGLFLLANAYILFWIYQYGSTSNKAIHPLRHSAWTAISWIYAHAPLIAALVLAADAGGDLASLDNTSTAKHHSVSEHGKSVIFFGKEGTLSEGGEEEEKNMYALSFFYTGGICVSLVCMFILGLVETSRDPPELFVLPKNLRIALRLPIAIIIVLLSLAELNTTLLMGLVTMLLGILLIFESVVGTPRSCLFDSTRPKKDTSTNTNTNNDANNNANVNTNVNSD</sequence>
<feature type="transmembrane region" description="Helical" evidence="2">
    <location>
        <begin position="435"/>
        <end position="456"/>
    </location>
</feature>
<feature type="region of interest" description="Disordered" evidence="1">
    <location>
        <begin position="1"/>
        <end position="65"/>
    </location>
</feature>
<evidence type="ECO:0000256" key="2">
    <source>
        <dbReference type="SAM" id="Phobius"/>
    </source>
</evidence>
<evidence type="ECO:0000313" key="4">
    <source>
        <dbReference type="Proteomes" id="UP000030161"/>
    </source>
</evidence>
<name>A0AB34Q1E5_CANAX</name>
<dbReference type="Proteomes" id="UP000030161">
    <property type="component" value="Unassembled WGS sequence"/>
</dbReference>
<gene>
    <name evidence="3" type="ORF">MG3_00904</name>
</gene>
<comment type="caution">
    <text evidence="3">The sequence shown here is derived from an EMBL/GenBank/DDBJ whole genome shotgun (WGS) entry which is preliminary data.</text>
</comment>
<dbReference type="EMBL" id="AJIX01000008">
    <property type="protein sequence ID" value="KGR16995.1"/>
    <property type="molecule type" value="Genomic_DNA"/>
</dbReference>
<feature type="transmembrane region" description="Helical" evidence="2">
    <location>
        <begin position="236"/>
        <end position="255"/>
    </location>
</feature>
<feature type="transmembrane region" description="Helical" evidence="2">
    <location>
        <begin position="333"/>
        <end position="350"/>
    </location>
</feature>
<dbReference type="PANTHER" id="PTHR36840:SF1">
    <property type="entry name" value="BLL5714 PROTEIN"/>
    <property type="match status" value="1"/>
</dbReference>
<keyword evidence="2" id="KW-0812">Transmembrane</keyword>
<accession>A0AB34Q1E5</accession>
<dbReference type="Pfam" id="PF06772">
    <property type="entry name" value="LtrA"/>
    <property type="match status" value="1"/>
</dbReference>
<feature type="transmembrane region" description="Helical" evidence="2">
    <location>
        <begin position="499"/>
        <end position="518"/>
    </location>
</feature>
<dbReference type="AlphaFoldDB" id="A0AB34Q1E5"/>
<protein>
    <submittedName>
        <fullName evidence="3">Uncharacterized protein</fullName>
    </submittedName>
</protein>
<feature type="region of interest" description="Disordered" evidence="1">
    <location>
        <begin position="528"/>
        <end position="558"/>
    </location>
</feature>
<dbReference type="PANTHER" id="PTHR36840">
    <property type="entry name" value="BLL5714 PROTEIN"/>
    <property type="match status" value="1"/>
</dbReference>
<organism evidence="3 4">
    <name type="scientific">Candida albicans P78048</name>
    <dbReference type="NCBI Taxonomy" id="1094989"/>
    <lineage>
        <taxon>Eukaryota</taxon>
        <taxon>Fungi</taxon>
        <taxon>Dikarya</taxon>
        <taxon>Ascomycota</taxon>
        <taxon>Saccharomycotina</taxon>
        <taxon>Pichiomycetes</taxon>
        <taxon>Debaryomycetaceae</taxon>
        <taxon>Candida/Lodderomyces clade</taxon>
        <taxon>Candida</taxon>
    </lineage>
</organism>
<keyword evidence="2" id="KW-1133">Transmembrane helix</keyword>
<feature type="transmembrane region" description="Helical" evidence="2">
    <location>
        <begin position="203"/>
        <end position="224"/>
    </location>
</feature>
<feature type="transmembrane region" description="Helical" evidence="2">
    <location>
        <begin position="303"/>
        <end position="321"/>
    </location>
</feature>
<evidence type="ECO:0000313" key="3">
    <source>
        <dbReference type="EMBL" id="KGR16995.1"/>
    </source>
</evidence>
<feature type="transmembrane region" description="Helical" evidence="2">
    <location>
        <begin position="178"/>
        <end position="197"/>
    </location>
</feature>
<evidence type="ECO:0000256" key="1">
    <source>
        <dbReference type="SAM" id="MobiDB-lite"/>
    </source>
</evidence>
<feature type="transmembrane region" description="Helical" evidence="2">
    <location>
        <begin position="370"/>
        <end position="388"/>
    </location>
</feature>
<feature type="compositionally biased region" description="Acidic residues" evidence="1">
    <location>
        <begin position="49"/>
        <end position="65"/>
    </location>
</feature>
<keyword evidence="2" id="KW-0472">Membrane</keyword>
<feature type="compositionally biased region" description="Low complexity" evidence="1">
    <location>
        <begin position="536"/>
        <end position="558"/>
    </location>
</feature>
<feature type="compositionally biased region" description="Polar residues" evidence="1">
    <location>
        <begin position="21"/>
        <end position="37"/>
    </location>
</feature>
<feature type="transmembrane region" description="Helical" evidence="2">
    <location>
        <begin position="477"/>
        <end position="493"/>
    </location>
</feature>
<reference evidence="3 4" key="1">
    <citation type="submission" date="2013-12" db="EMBL/GenBank/DDBJ databases">
        <title>The Genome Sequence of Candida albicans P78048.</title>
        <authorList>
            <consortium name="The Broad Institute Genome Sequencing Platform"/>
            <consortium name="The Broad Institute Genome Sequencing Center for Infectious Disease"/>
            <person name="Cuomo C."/>
            <person name="Bennett R."/>
            <person name="Hirakawa M."/>
            <person name="Noverr M."/>
            <person name="Mitchell A."/>
            <person name="Young S.K."/>
            <person name="Zeng Q."/>
            <person name="Gargeya S."/>
            <person name="Fitzgerald M."/>
            <person name="Abouelleil A."/>
            <person name="Alvarado L."/>
            <person name="Berlin A.M."/>
            <person name="Chapman S.B."/>
            <person name="Dewar J."/>
            <person name="Goldberg J."/>
            <person name="Griggs A."/>
            <person name="Gujja S."/>
            <person name="Hansen M."/>
            <person name="Howarth C."/>
            <person name="Imamovic A."/>
            <person name="Larimer J."/>
            <person name="McCowan C."/>
            <person name="Murphy C."/>
            <person name="Pearson M."/>
            <person name="Priest M."/>
            <person name="Roberts A."/>
            <person name="Saif S."/>
            <person name="Shea T."/>
            <person name="Sykes S."/>
            <person name="Wortman J."/>
            <person name="Nusbaum C."/>
            <person name="Birren B."/>
        </authorList>
    </citation>
    <scope>NUCLEOTIDE SEQUENCE [LARGE SCALE GENOMIC DNA]</scope>
    <source>
        <strain evidence="3 4">P78048</strain>
    </source>
</reference>
<feature type="compositionally biased region" description="Basic and acidic residues" evidence="1">
    <location>
        <begin position="8"/>
        <end position="20"/>
    </location>
</feature>
<proteinExistence type="predicted"/>